<comment type="caution">
    <text evidence="3">The sequence shown here is derived from an EMBL/GenBank/DDBJ whole genome shotgun (WGS) entry which is preliminary data.</text>
</comment>
<dbReference type="OrthoDB" id="9777859at2"/>
<reference evidence="3 4" key="1">
    <citation type="submission" date="2019-03" db="EMBL/GenBank/DDBJ databases">
        <authorList>
            <person name="Li J."/>
        </authorList>
    </citation>
    <scope>NUCLEOTIDE SEQUENCE [LARGE SCALE GENOMIC DNA]</scope>
    <source>
        <strain evidence="3 4">3058</strain>
    </source>
</reference>
<dbReference type="PANTHER" id="PTHR11895">
    <property type="entry name" value="TRANSAMIDASE"/>
    <property type="match status" value="1"/>
</dbReference>
<accession>A0A4Z1CB97</accession>
<feature type="compositionally biased region" description="Polar residues" evidence="1">
    <location>
        <begin position="136"/>
        <end position="145"/>
    </location>
</feature>
<evidence type="ECO:0000256" key="1">
    <source>
        <dbReference type="SAM" id="MobiDB-lite"/>
    </source>
</evidence>
<gene>
    <name evidence="3" type="ORF">E4L95_08855</name>
</gene>
<dbReference type="InterPro" id="IPR000120">
    <property type="entry name" value="Amidase"/>
</dbReference>
<keyword evidence="4" id="KW-1185">Reference proteome</keyword>
<proteinExistence type="predicted"/>
<dbReference type="GO" id="GO:0003824">
    <property type="term" value="F:catalytic activity"/>
    <property type="evidence" value="ECO:0007669"/>
    <property type="project" value="InterPro"/>
</dbReference>
<feature type="region of interest" description="Disordered" evidence="1">
    <location>
        <begin position="131"/>
        <end position="153"/>
    </location>
</feature>
<dbReference type="InterPro" id="IPR036928">
    <property type="entry name" value="AS_sf"/>
</dbReference>
<dbReference type="RefSeq" id="WP_135817305.1">
    <property type="nucleotide sequence ID" value="NZ_SRPG01000067.1"/>
</dbReference>
<feature type="domain" description="Amidase" evidence="2">
    <location>
        <begin position="30"/>
        <end position="421"/>
    </location>
</feature>
<name>A0A4Z1CB97_9RHOB</name>
<dbReference type="Pfam" id="PF01425">
    <property type="entry name" value="Amidase"/>
    <property type="match status" value="1"/>
</dbReference>
<sequence length="435" mass="46331">MTNVWDTPLHDLDARTVLALIDTGTIRAEDLVQSCLDRIDAREPLIGAFAYLDPEQAMAEARRADANRDAGRLRGLPVGIKDIFDTLDMPTEYGSEIYQGFRPRRNATAVARIRQAGGIIPGKTATTEFAGLCPSKTRNPRNTEYSPGGSSSGSAAAVADRMLPLAIGTQTGGSIIRPAAFCGVVGYKPSFGMIDRTGVRPAVESLDTIGVFARCVGDAALLASVLGGDPQLGDSADRDFVPRIGLCRTRQWNDADADSQKAVQIAAQKLQSSHGVLRDFTTPQVFHDLLESIATIYNYGTLNSTMSEYLHNPSQLSAETLQLIEAGLQVTPQALCSARQHVAQAACAFDQVMVDSGFDVLITPATVGEAPQGLTSTGDSLFNKVWTALGVPALTIPHLTGANGLPLGLQIIGRRNDDRRVTASAAWIESVLAIK</sequence>
<evidence type="ECO:0000313" key="4">
    <source>
        <dbReference type="Proteomes" id="UP000297972"/>
    </source>
</evidence>
<dbReference type="EMBL" id="SRPG01000067">
    <property type="protein sequence ID" value="TGN61854.1"/>
    <property type="molecule type" value="Genomic_DNA"/>
</dbReference>
<dbReference type="InterPro" id="IPR023631">
    <property type="entry name" value="Amidase_dom"/>
</dbReference>
<protein>
    <submittedName>
        <fullName evidence="3">Amidase</fullName>
    </submittedName>
</protein>
<organism evidence="3 4">
    <name type="scientific">Paracoccus liaowanqingii</name>
    <dbReference type="NCBI Taxonomy" id="2560053"/>
    <lineage>
        <taxon>Bacteria</taxon>
        <taxon>Pseudomonadati</taxon>
        <taxon>Pseudomonadota</taxon>
        <taxon>Alphaproteobacteria</taxon>
        <taxon>Rhodobacterales</taxon>
        <taxon>Paracoccaceae</taxon>
        <taxon>Paracoccus</taxon>
    </lineage>
</organism>
<dbReference type="Gene3D" id="3.90.1300.10">
    <property type="entry name" value="Amidase signature (AS) domain"/>
    <property type="match status" value="1"/>
</dbReference>
<dbReference type="AlphaFoldDB" id="A0A4Z1CB97"/>
<dbReference type="Proteomes" id="UP000297972">
    <property type="component" value="Unassembled WGS sequence"/>
</dbReference>
<evidence type="ECO:0000259" key="2">
    <source>
        <dbReference type="Pfam" id="PF01425"/>
    </source>
</evidence>
<dbReference type="SUPFAM" id="SSF75304">
    <property type="entry name" value="Amidase signature (AS) enzymes"/>
    <property type="match status" value="1"/>
</dbReference>
<evidence type="ECO:0000313" key="3">
    <source>
        <dbReference type="EMBL" id="TGN61854.1"/>
    </source>
</evidence>
<dbReference type="PANTHER" id="PTHR11895:SF151">
    <property type="entry name" value="GLUTAMYL-TRNA(GLN) AMIDOTRANSFERASE SUBUNIT A"/>
    <property type="match status" value="1"/>
</dbReference>